<keyword evidence="1" id="KW-0472">Membrane</keyword>
<evidence type="ECO:0000313" key="2">
    <source>
        <dbReference type="EMBL" id="TGV01059.1"/>
    </source>
</evidence>
<dbReference type="OrthoDB" id="1161290at2"/>
<sequence length="160" mass="18334">MILNLEYILLVIALLFVLYFDTKKRTIHVILPVLIFCFSALINYTSSDLRLADIIYNIGFLLINIFGLILYFSLKAKKFVNPIDHLIGLGDILFFIAITPLFKLEIFIPFFIVGLLFSLLLYGTILLLKKIKTIPLAGYLALYLVINIVIQNVFNINLFV</sequence>
<gene>
    <name evidence="2" type="ORF">EM932_17010</name>
</gene>
<feature type="transmembrane region" description="Helical" evidence="1">
    <location>
        <begin position="6"/>
        <end position="22"/>
    </location>
</feature>
<feature type="transmembrane region" description="Helical" evidence="1">
    <location>
        <begin position="140"/>
        <end position="159"/>
    </location>
</feature>
<protein>
    <recommendedName>
        <fullName evidence="4">Prepilin type IV endopeptidase peptidase domain-containing protein</fullName>
    </recommendedName>
</protein>
<reference evidence="2 3" key="1">
    <citation type="submission" date="2019-04" db="EMBL/GenBank/DDBJ databases">
        <authorList>
            <person name="Liu A."/>
        </authorList>
    </citation>
    <scope>NUCLEOTIDE SEQUENCE [LARGE SCALE GENOMIC DNA]</scope>
    <source>
        <strain evidence="2 3">RZ03</strain>
    </source>
</reference>
<feature type="transmembrane region" description="Helical" evidence="1">
    <location>
        <begin position="54"/>
        <end position="74"/>
    </location>
</feature>
<keyword evidence="3" id="KW-1185">Reference proteome</keyword>
<dbReference type="EMBL" id="SRSO01000028">
    <property type="protein sequence ID" value="TGV01059.1"/>
    <property type="molecule type" value="Genomic_DNA"/>
</dbReference>
<keyword evidence="1" id="KW-0812">Transmembrane</keyword>
<proteinExistence type="predicted"/>
<feature type="transmembrane region" description="Helical" evidence="1">
    <location>
        <begin position="29"/>
        <end position="47"/>
    </location>
</feature>
<evidence type="ECO:0008006" key="4">
    <source>
        <dbReference type="Google" id="ProtNLM"/>
    </source>
</evidence>
<dbReference type="AlphaFoldDB" id="A0A4S1DT11"/>
<feature type="transmembrane region" description="Helical" evidence="1">
    <location>
        <begin position="108"/>
        <end position="128"/>
    </location>
</feature>
<comment type="caution">
    <text evidence="2">The sequence shown here is derived from an EMBL/GenBank/DDBJ whole genome shotgun (WGS) entry which is preliminary data.</text>
</comment>
<accession>A0A4S1DT11</accession>
<organism evidence="2 3">
    <name type="scientific">Flavivirga rizhaonensis</name>
    <dbReference type="NCBI Taxonomy" id="2559571"/>
    <lineage>
        <taxon>Bacteria</taxon>
        <taxon>Pseudomonadati</taxon>
        <taxon>Bacteroidota</taxon>
        <taxon>Flavobacteriia</taxon>
        <taxon>Flavobacteriales</taxon>
        <taxon>Flavobacteriaceae</taxon>
        <taxon>Flavivirga</taxon>
    </lineage>
</organism>
<keyword evidence="1" id="KW-1133">Transmembrane helix</keyword>
<name>A0A4S1DT11_9FLAO</name>
<feature type="transmembrane region" description="Helical" evidence="1">
    <location>
        <begin position="86"/>
        <end position="102"/>
    </location>
</feature>
<evidence type="ECO:0000313" key="3">
    <source>
        <dbReference type="Proteomes" id="UP000307602"/>
    </source>
</evidence>
<evidence type="ECO:0000256" key="1">
    <source>
        <dbReference type="SAM" id="Phobius"/>
    </source>
</evidence>
<dbReference type="RefSeq" id="WP_135878411.1">
    <property type="nucleotide sequence ID" value="NZ_SRSO01000028.1"/>
</dbReference>
<dbReference type="Proteomes" id="UP000307602">
    <property type="component" value="Unassembled WGS sequence"/>
</dbReference>